<sequence>MFAFGAAGSSSTARIRRNGFQTLAYAELKDVFEATLRMEGSAEAAVTRLMCLYNFEVGVMKTILAERGLFLDFSRATYASLARKVGLDASFSMQDTPTFPLHRARIPTSLFKEIVGDIEMAVKQYGLPHELDNEPTRSRFIASIFARLSSHFELLLHTSLDNSTGSRFSDDRVQYTWRMLGQIAIVLVHNRDEEISGHDHLNAIAHVIAECISCDFVNYELGYEPARVYAIYTDGISFDFFRYDGSSSPRFARAIQTVPNSFPKARLTLQPPQTASGRAAFLQSLRPVCEAVFYFFMLGYEACLDTYCNEAINTVPESIIHRMRRTLPWEASRERVKESLYLALAAGEAAQRGDWETAEGTAVEALGRLKQSVASVPPPYRRTDCKLLEAWDEQAMMRV</sequence>
<keyword evidence="2" id="KW-1185">Reference proteome</keyword>
<reference evidence="1 2" key="1">
    <citation type="journal article" date="2016" name="Mol. Biol. Evol.">
        <title>Comparative Genomics of Early-Diverging Mushroom-Forming Fungi Provides Insights into the Origins of Lignocellulose Decay Capabilities.</title>
        <authorList>
            <person name="Nagy L.G."/>
            <person name="Riley R."/>
            <person name="Tritt A."/>
            <person name="Adam C."/>
            <person name="Daum C."/>
            <person name="Floudas D."/>
            <person name="Sun H."/>
            <person name="Yadav J.S."/>
            <person name="Pangilinan J."/>
            <person name="Larsson K.H."/>
            <person name="Matsuura K."/>
            <person name="Barry K."/>
            <person name="Labutti K."/>
            <person name="Kuo R."/>
            <person name="Ohm R.A."/>
            <person name="Bhattacharya S.S."/>
            <person name="Shirouzu T."/>
            <person name="Yoshinaga Y."/>
            <person name="Martin F.M."/>
            <person name="Grigoriev I.V."/>
            <person name="Hibbett D.S."/>
        </authorList>
    </citation>
    <scope>NUCLEOTIDE SEQUENCE [LARGE SCALE GENOMIC DNA]</scope>
    <source>
        <strain evidence="1 2">HHB12733</strain>
    </source>
</reference>
<evidence type="ECO:0000313" key="1">
    <source>
        <dbReference type="EMBL" id="KZT51840.1"/>
    </source>
</evidence>
<dbReference type="AlphaFoldDB" id="A0A165D161"/>
<evidence type="ECO:0000313" key="2">
    <source>
        <dbReference type="Proteomes" id="UP000076842"/>
    </source>
</evidence>
<dbReference type="EMBL" id="KV424088">
    <property type="protein sequence ID" value="KZT51840.1"/>
    <property type="molecule type" value="Genomic_DNA"/>
</dbReference>
<protein>
    <submittedName>
        <fullName evidence="1">Uncharacterized protein</fullName>
    </submittedName>
</protein>
<proteinExistence type="predicted"/>
<name>A0A165D161_9BASI</name>
<dbReference type="Proteomes" id="UP000076842">
    <property type="component" value="Unassembled WGS sequence"/>
</dbReference>
<organism evidence="1 2">
    <name type="scientific">Calocera cornea HHB12733</name>
    <dbReference type="NCBI Taxonomy" id="1353952"/>
    <lineage>
        <taxon>Eukaryota</taxon>
        <taxon>Fungi</taxon>
        <taxon>Dikarya</taxon>
        <taxon>Basidiomycota</taxon>
        <taxon>Agaricomycotina</taxon>
        <taxon>Dacrymycetes</taxon>
        <taxon>Dacrymycetales</taxon>
        <taxon>Dacrymycetaceae</taxon>
        <taxon>Calocera</taxon>
    </lineage>
</organism>
<dbReference type="OrthoDB" id="3264482at2759"/>
<accession>A0A165D161</accession>
<dbReference type="InParanoid" id="A0A165D161"/>
<gene>
    <name evidence="1" type="ORF">CALCODRAFT_487590</name>
</gene>